<dbReference type="EMBL" id="CACRXK020000021">
    <property type="protein sequence ID" value="CAB3976939.1"/>
    <property type="molecule type" value="Genomic_DNA"/>
</dbReference>
<gene>
    <name evidence="1" type="ORF">PACLA_8A080742</name>
</gene>
<sequence length="106" mass="12464">MSLNSKGVIHGQDYAIDLCGTLDVLEPVISLMLRAQAVKFPPWRIVTWFSRMIKILKVWKQTLKRCWEQTLKMETNPEEKLAKLSKHWEESTPPTRQMQCWVFSCV</sequence>
<accession>A0A7D9H929</accession>
<evidence type="ECO:0000313" key="2">
    <source>
        <dbReference type="Proteomes" id="UP001152795"/>
    </source>
</evidence>
<organism evidence="1 2">
    <name type="scientific">Paramuricea clavata</name>
    <name type="common">Red gorgonian</name>
    <name type="synonym">Violescent sea-whip</name>
    <dbReference type="NCBI Taxonomy" id="317549"/>
    <lineage>
        <taxon>Eukaryota</taxon>
        <taxon>Metazoa</taxon>
        <taxon>Cnidaria</taxon>
        <taxon>Anthozoa</taxon>
        <taxon>Octocorallia</taxon>
        <taxon>Malacalcyonacea</taxon>
        <taxon>Plexauridae</taxon>
        <taxon>Paramuricea</taxon>
    </lineage>
</organism>
<comment type="caution">
    <text evidence="1">The sequence shown here is derived from an EMBL/GenBank/DDBJ whole genome shotgun (WGS) entry which is preliminary data.</text>
</comment>
<name>A0A7D9H929_PARCT</name>
<dbReference type="Proteomes" id="UP001152795">
    <property type="component" value="Unassembled WGS sequence"/>
</dbReference>
<proteinExistence type="predicted"/>
<keyword evidence="2" id="KW-1185">Reference proteome</keyword>
<evidence type="ECO:0000313" key="1">
    <source>
        <dbReference type="EMBL" id="CAB3976939.1"/>
    </source>
</evidence>
<reference evidence="1" key="1">
    <citation type="submission" date="2020-04" db="EMBL/GenBank/DDBJ databases">
        <authorList>
            <person name="Alioto T."/>
            <person name="Alioto T."/>
            <person name="Gomez Garrido J."/>
        </authorList>
    </citation>
    <scope>NUCLEOTIDE SEQUENCE</scope>
    <source>
        <strain evidence="1">A484AB</strain>
    </source>
</reference>
<protein>
    <submittedName>
        <fullName evidence="1">Uncharacterized protein</fullName>
    </submittedName>
</protein>
<dbReference type="AlphaFoldDB" id="A0A7D9H929"/>